<proteinExistence type="predicted"/>
<comment type="caution">
    <text evidence="1">The sequence shown here is derived from an EMBL/GenBank/DDBJ whole genome shotgun (WGS) entry which is preliminary data.</text>
</comment>
<dbReference type="EMBL" id="JACAZH010000037">
    <property type="protein sequence ID" value="KAF7336481.1"/>
    <property type="molecule type" value="Genomic_DNA"/>
</dbReference>
<organism evidence="1 2">
    <name type="scientific">Mycena sanguinolenta</name>
    <dbReference type="NCBI Taxonomy" id="230812"/>
    <lineage>
        <taxon>Eukaryota</taxon>
        <taxon>Fungi</taxon>
        <taxon>Dikarya</taxon>
        <taxon>Basidiomycota</taxon>
        <taxon>Agaricomycotina</taxon>
        <taxon>Agaricomycetes</taxon>
        <taxon>Agaricomycetidae</taxon>
        <taxon>Agaricales</taxon>
        <taxon>Marasmiineae</taxon>
        <taxon>Mycenaceae</taxon>
        <taxon>Mycena</taxon>
    </lineage>
</organism>
<reference evidence="1" key="1">
    <citation type="submission" date="2020-05" db="EMBL/GenBank/DDBJ databases">
        <title>Mycena genomes resolve the evolution of fungal bioluminescence.</title>
        <authorList>
            <person name="Tsai I.J."/>
        </authorList>
    </citation>
    <scope>NUCLEOTIDE SEQUENCE</scope>
    <source>
        <strain evidence="1">160909Yilan</strain>
    </source>
</reference>
<evidence type="ECO:0000313" key="2">
    <source>
        <dbReference type="Proteomes" id="UP000623467"/>
    </source>
</evidence>
<dbReference type="Proteomes" id="UP000623467">
    <property type="component" value="Unassembled WGS sequence"/>
</dbReference>
<sequence>MDQLCAYSDHPSVPLLQAPKPLESSSPTTNCSVCGYLLRFSRIVLSAGLLEEESTNQSIPASFIPLYPTSPEIIAAALRFPAATHLLLGGYTQFYGL</sequence>
<name>A0A8H6X9K3_9AGAR</name>
<protein>
    <submittedName>
        <fullName evidence="1">Uncharacterized protein</fullName>
    </submittedName>
</protein>
<evidence type="ECO:0000313" key="1">
    <source>
        <dbReference type="EMBL" id="KAF7336481.1"/>
    </source>
</evidence>
<dbReference type="AlphaFoldDB" id="A0A8H6X9K3"/>
<keyword evidence="2" id="KW-1185">Reference proteome</keyword>
<gene>
    <name evidence="1" type="ORF">MSAN_02302800</name>
</gene>
<accession>A0A8H6X9K3</accession>